<dbReference type="InterPro" id="IPR058792">
    <property type="entry name" value="Beta-barrel_RND_2"/>
</dbReference>
<dbReference type="Gene3D" id="2.40.420.20">
    <property type="match status" value="1"/>
</dbReference>
<protein>
    <submittedName>
        <fullName evidence="5">Acriflavin resistance periplasmic protein</fullName>
    </submittedName>
</protein>
<dbReference type="EMBL" id="CP004146">
    <property type="protein sequence ID" value="AHH03100.1"/>
    <property type="molecule type" value="Genomic_DNA"/>
</dbReference>
<comment type="similarity">
    <text evidence="1">Belongs to the membrane fusion protein (MFP) (TC 8.A.1) family.</text>
</comment>
<feature type="domain" description="Multidrug resistance protein MdtA-like barrel-sandwich hybrid" evidence="3">
    <location>
        <begin position="82"/>
        <end position="152"/>
    </location>
</feature>
<feature type="signal peptide" evidence="2">
    <location>
        <begin position="1"/>
        <end position="28"/>
    </location>
</feature>
<feature type="domain" description="CusB-like beta-barrel" evidence="4">
    <location>
        <begin position="165"/>
        <end position="237"/>
    </location>
</feature>
<organism evidence="5 6">
    <name type="scientific">Borrelia nietonii YOR</name>
    <dbReference type="NCBI Taxonomy" id="1293576"/>
    <lineage>
        <taxon>Bacteria</taxon>
        <taxon>Pseudomonadati</taxon>
        <taxon>Spirochaetota</taxon>
        <taxon>Spirochaetia</taxon>
        <taxon>Spirochaetales</taxon>
        <taxon>Borreliaceae</taxon>
        <taxon>Borrelia</taxon>
        <taxon>Borrelia nietonii</taxon>
    </lineage>
</organism>
<keyword evidence="2" id="KW-0732">Signal</keyword>
<dbReference type="RefSeq" id="WP_025433973.1">
    <property type="nucleotide sequence ID" value="NZ_CP004146.1"/>
</dbReference>
<evidence type="ECO:0000259" key="4">
    <source>
        <dbReference type="Pfam" id="PF25954"/>
    </source>
</evidence>
<evidence type="ECO:0000256" key="1">
    <source>
        <dbReference type="ARBA" id="ARBA00009477"/>
    </source>
</evidence>
<dbReference type="Pfam" id="PF25917">
    <property type="entry name" value="BSH_RND"/>
    <property type="match status" value="1"/>
</dbReference>
<dbReference type="NCBIfam" id="TIGR01730">
    <property type="entry name" value="RND_mfp"/>
    <property type="match status" value="1"/>
</dbReference>
<dbReference type="Pfam" id="PF25954">
    <property type="entry name" value="Beta-barrel_RND_2"/>
    <property type="match status" value="1"/>
</dbReference>
<dbReference type="Gene3D" id="2.40.50.100">
    <property type="match status" value="1"/>
</dbReference>
<dbReference type="Gene3D" id="2.40.30.170">
    <property type="match status" value="1"/>
</dbReference>
<dbReference type="SUPFAM" id="SSF111369">
    <property type="entry name" value="HlyD-like secretion proteins"/>
    <property type="match status" value="1"/>
</dbReference>
<evidence type="ECO:0000313" key="6">
    <source>
        <dbReference type="Proteomes" id="UP000019269"/>
    </source>
</evidence>
<dbReference type="InterPro" id="IPR058625">
    <property type="entry name" value="MdtA-like_BSH"/>
</dbReference>
<dbReference type="Proteomes" id="UP000019269">
    <property type="component" value="Chromosome"/>
</dbReference>
<reference evidence="5" key="1">
    <citation type="submission" date="2013-02" db="EMBL/GenBank/DDBJ databases">
        <title>Comparative genomics of Borrelia species.</title>
        <authorList>
            <person name="Schwan T.G."/>
            <person name="Raffel S.J."/>
            <person name="Porcella S.F."/>
        </authorList>
    </citation>
    <scope>NUCLEOTIDE SEQUENCE [LARGE SCALE GENOMIC DNA]</scope>
    <source>
        <strain evidence="5">YOR</strain>
    </source>
</reference>
<gene>
    <name evidence="5" type="ORF">BHY_0149</name>
</gene>
<feature type="chain" id="PRO_5047358729" evidence="2">
    <location>
        <begin position="29"/>
        <end position="326"/>
    </location>
</feature>
<evidence type="ECO:0000313" key="5">
    <source>
        <dbReference type="EMBL" id="AHH03100.1"/>
    </source>
</evidence>
<name>A0ABN4C263_9SPIR</name>
<dbReference type="PANTHER" id="PTHR30469">
    <property type="entry name" value="MULTIDRUG RESISTANCE PROTEIN MDTA"/>
    <property type="match status" value="1"/>
</dbReference>
<sequence length="326" mass="36119">MNLNLNMRGHFKYYLLLLVLLFASSCNEDTDSEVQGNINTNNDTSNNTINEPYRFPVIAMKVQKGILSNYIPLNGDIDIKVKAEVFPDIAGKIISFNIKLGTYVKKGQIIATLDPSKPGFTYLKSPVRAPISGYVLAVSCKIGDTVGSQTSIALIGKMDVMRIKTYVSEKYILDVKVGNDAIIELESYPNERFKAKISEVSPVLDFKSRAAAVYLEPVGDNSNKMVVGMFAKIKLITKHLENVVKIPSYAFIEREGKLCVFRLNADTKTVERVFPLIDFEIDNIMSIQDGINEGDLIVIEGISSLSDGAYVDIVDIRDGLDVENNV</sequence>
<evidence type="ECO:0000256" key="2">
    <source>
        <dbReference type="SAM" id="SignalP"/>
    </source>
</evidence>
<keyword evidence="6" id="KW-1185">Reference proteome</keyword>
<evidence type="ECO:0000259" key="3">
    <source>
        <dbReference type="Pfam" id="PF25917"/>
    </source>
</evidence>
<accession>A0ABN4C263</accession>
<dbReference type="InterPro" id="IPR006143">
    <property type="entry name" value="RND_pump_MFP"/>
</dbReference>
<proteinExistence type="inferred from homology"/>